<dbReference type="NCBIfam" id="TIGR01439">
    <property type="entry name" value="lp_hng_hel_AbrB"/>
    <property type="match status" value="1"/>
</dbReference>
<sequence>MRTRFCRNYFLGKGFGKTSADFVFGFVRAEEGSGEESARAFLDFLAAGYDTPASTNNNPPRIILLLLVCLLEIIYTKAMVKNMKNSEQFYGTATIGEKGQVVIPSKAREAMGLKKGDKLLVFGMGCDMVAFSKLSKVEQFASHLSGRLDAIREVIKKSK</sequence>
<dbReference type="InterPro" id="IPR037914">
    <property type="entry name" value="SpoVT-AbrB_sf"/>
</dbReference>
<dbReference type="GO" id="GO:0003677">
    <property type="term" value="F:DNA binding"/>
    <property type="evidence" value="ECO:0007669"/>
    <property type="project" value="InterPro"/>
</dbReference>
<dbReference type="SMART" id="SM00966">
    <property type="entry name" value="SpoVT_AbrB"/>
    <property type="match status" value="1"/>
</dbReference>
<gene>
    <name evidence="2" type="ORF">UX06_C0033G0003</name>
</gene>
<protein>
    <submittedName>
        <fullName evidence="2">Transcriptional regulator, AbrB family</fullName>
    </submittedName>
</protein>
<reference evidence="2 3" key="1">
    <citation type="journal article" date="2015" name="Nature">
        <title>rRNA introns, odd ribosomes, and small enigmatic genomes across a large radiation of phyla.</title>
        <authorList>
            <person name="Brown C.T."/>
            <person name="Hug L.A."/>
            <person name="Thomas B.C."/>
            <person name="Sharon I."/>
            <person name="Castelle C.J."/>
            <person name="Singh A."/>
            <person name="Wilkins M.J."/>
            <person name="Williams K.H."/>
            <person name="Banfield J.F."/>
        </authorList>
    </citation>
    <scope>NUCLEOTIDE SEQUENCE [LARGE SCALE GENOMIC DNA]</scope>
</reference>
<comment type="caution">
    <text evidence="2">The sequence shown here is derived from an EMBL/GenBank/DDBJ whole genome shotgun (WGS) entry which is preliminary data.</text>
</comment>
<accession>A0A0G1Q5A2</accession>
<dbReference type="Gene3D" id="2.10.260.10">
    <property type="match status" value="1"/>
</dbReference>
<evidence type="ECO:0000313" key="2">
    <source>
        <dbReference type="EMBL" id="KKU03815.1"/>
    </source>
</evidence>
<organism evidence="2 3">
    <name type="scientific">Candidatus Giovannonibacteria bacterium GW2011_GWA2_45_21</name>
    <dbReference type="NCBI Taxonomy" id="1618649"/>
    <lineage>
        <taxon>Bacteria</taxon>
        <taxon>Candidatus Giovannoniibacteriota</taxon>
    </lineage>
</organism>
<dbReference type="AlphaFoldDB" id="A0A0G1Q5A2"/>
<name>A0A0G1Q5A2_9BACT</name>
<evidence type="ECO:0000259" key="1">
    <source>
        <dbReference type="SMART" id="SM00966"/>
    </source>
</evidence>
<proteinExistence type="predicted"/>
<evidence type="ECO:0000313" key="3">
    <source>
        <dbReference type="Proteomes" id="UP000034696"/>
    </source>
</evidence>
<dbReference type="SUPFAM" id="SSF89447">
    <property type="entry name" value="AbrB/MazE/MraZ-like"/>
    <property type="match status" value="1"/>
</dbReference>
<dbReference type="Pfam" id="PF04014">
    <property type="entry name" value="MazE_antitoxin"/>
    <property type="match status" value="1"/>
</dbReference>
<dbReference type="InterPro" id="IPR007159">
    <property type="entry name" value="SpoVT-AbrB_dom"/>
</dbReference>
<feature type="domain" description="SpoVT-AbrB" evidence="1">
    <location>
        <begin position="93"/>
        <end position="138"/>
    </location>
</feature>
<dbReference type="Proteomes" id="UP000034696">
    <property type="component" value="Unassembled WGS sequence"/>
</dbReference>
<dbReference type="EMBL" id="LCKT01000033">
    <property type="protein sequence ID" value="KKU03815.1"/>
    <property type="molecule type" value="Genomic_DNA"/>
</dbReference>